<dbReference type="AlphaFoldDB" id="A0A1M6RR34"/>
<dbReference type="Proteomes" id="UP000184498">
    <property type="component" value="Unassembled WGS sequence"/>
</dbReference>
<evidence type="ECO:0000256" key="1">
    <source>
        <dbReference type="ARBA" id="ARBA00022676"/>
    </source>
</evidence>
<dbReference type="InterPro" id="IPR001173">
    <property type="entry name" value="Glyco_trans_2-like"/>
</dbReference>
<keyword evidence="1" id="KW-0328">Glycosyltransferase</keyword>
<keyword evidence="5" id="KW-1185">Reference proteome</keyword>
<evidence type="ECO:0000259" key="3">
    <source>
        <dbReference type="Pfam" id="PF00535"/>
    </source>
</evidence>
<dbReference type="RefSeq" id="WP_072997661.1">
    <property type="nucleotide sequence ID" value="NZ_FRAM01000002.1"/>
</dbReference>
<evidence type="ECO:0000313" key="5">
    <source>
        <dbReference type="Proteomes" id="UP000184498"/>
    </source>
</evidence>
<evidence type="ECO:0000313" key="4">
    <source>
        <dbReference type="EMBL" id="SHK34870.1"/>
    </source>
</evidence>
<protein>
    <submittedName>
        <fullName evidence="4">Glycosyltransferase involved in cell wall bisynthesis</fullName>
    </submittedName>
</protein>
<dbReference type="SUPFAM" id="SSF53448">
    <property type="entry name" value="Nucleotide-diphospho-sugar transferases"/>
    <property type="match status" value="1"/>
</dbReference>
<sequence length="330" mass="38902">MQPIVSVILPVYNVEKYISKSIESILRQTFLEFELLVVIDGSPDGSKDIAESFLDSRIIILEKENGGLSDARNYGLERAKGKYVYFMDSDDWIEPDLLEDAITVLEKERKDFVIFGYIQDNENLEDVVTSQSIKLPNIEILIKGKDTNMPSDLLGLLGYAWNKVYRKDFLEKNNLYFEKGVSLVEDILFNSTIYQKSSEIRFINKAYYHYINRQVPTLIKKFHKDSFELNIWKLNRLRDFFEIWEFKNKDNLLGMLVVQSIRYCIHNLFAFQNKLSFKEKRLYVKAMLYNSNTVTYINKYKPDNNFSQLYKFLIKNKNYNIISIFAATIK</sequence>
<dbReference type="OrthoDB" id="396512at2"/>
<organism evidence="4 5">
    <name type="scientific">Epilithonimonas mollis</name>
    <dbReference type="NCBI Taxonomy" id="216903"/>
    <lineage>
        <taxon>Bacteria</taxon>
        <taxon>Pseudomonadati</taxon>
        <taxon>Bacteroidota</taxon>
        <taxon>Flavobacteriia</taxon>
        <taxon>Flavobacteriales</taxon>
        <taxon>Weeksellaceae</taxon>
        <taxon>Chryseobacterium group</taxon>
        <taxon>Epilithonimonas</taxon>
    </lineage>
</organism>
<dbReference type="Pfam" id="PF00535">
    <property type="entry name" value="Glycos_transf_2"/>
    <property type="match status" value="1"/>
</dbReference>
<reference evidence="5" key="1">
    <citation type="submission" date="2016-11" db="EMBL/GenBank/DDBJ databases">
        <authorList>
            <person name="Varghese N."/>
            <person name="Submissions S."/>
        </authorList>
    </citation>
    <scope>NUCLEOTIDE SEQUENCE [LARGE SCALE GENOMIC DNA]</scope>
    <source>
        <strain evidence="5">DSM 18016</strain>
    </source>
</reference>
<name>A0A1M6RR34_9FLAO</name>
<feature type="domain" description="Glycosyltransferase 2-like" evidence="3">
    <location>
        <begin position="6"/>
        <end position="168"/>
    </location>
</feature>
<evidence type="ECO:0000256" key="2">
    <source>
        <dbReference type="ARBA" id="ARBA00022679"/>
    </source>
</evidence>
<dbReference type="Gene3D" id="3.90.550.10">
    <property type="entry name" value="Spore Coat Polysaccharide Biosynthesis Protein SpsA, Chain A"/>
    <property type="match status" value="1"/>
</dbReference>
<dbReference type="PANTHER" id="PTHR22916">
    <property type="entry name" value="GLYCOSYLTRANSFERASE"/>
    <property type="match status" value="1"/>
</dbReference>
<keyword evidence="2 4" id="KW-0808">Transferase</keyword>
<dbReference type="STRING" id="216903.SAMN05444371_2032"/>
<dbReference type="GO" id="GO:0016758">
    <property type="term" value="F:hexosyltransferase activity"/>
    <property type="evidence" value="ECO:0007669"/>
    <property type="project" value="UniProtKB-ARBA"/>
</dbReference>
<dbReference type="PANTHER" id="PTHR22916:SF51">
    <property type="entry name" value="GLYCOSYLTRANSFERASE EPSH-RELATED"/>
    <property type="match status" value="1"/>
</dbReference>
<dbReference type="EMBL" id="FRAM01000002">
    <property type="protein sequence ID" value="SHK34870.1"/>
    <property type="molecule type" value="Genomic_DNA"/>
</dbReference>
<dbReference type="CDD" id="cd00761">
    <property type="entry name" value="Glyco_tranf_GTA_type"/>
    <property type="match status" value="1"/>
</dbReference>
<gene>
    <name evidence="4" type="ORF">SAMN05444371_2032</name>
</gene>
<accession>A0A1M6RR34</accession>
<proteinExistence type="predicted"/>
<dbReference type="InterPro" id="IPR029044">
    <property type="entry name" value="Nucleotide-diphossugar_trans"/>
</dbReference>